<evidence type="ECO:0000256" key="8">
    <source>
        <dbReference type="ARBA" id="ARBA00023136"/>
    </source>
</evidence>
<organism evidence="10 11">
    <name type="scientific">Holothuria leucospilota</name>
    <name type="common">Black long sea cucumber</name>
    <name type="synonym">Mertensiothuria leucospilota</name>
    <dbReference type="NCBI Taxonomy" id="206669"/>
    <lineage>
        <taxon>Eukaryota</taxon>
        <taxon>Metazoa</taxon>
        <taxon>Echinodermata</taxon>
        <taxon>Eleutherozoa</taxon>
        <taxon>Echinozoa</taxon>
        <taxon>Holothuroidea</taxon>
        <taxon>Aspidochirotacea</taxon>
        <taxon>Aspidochirotida</taxon>
        <taxon>Holothuriidae</taxon>
        <taxon>Holothuria</taxon>
    </lineage>
</organism>
<reference evidence="10" key="1">
    <citation type="submission" date="2021-10" db="EMBL/GenBank/DDBJ databases">
        <title>Tropical sea cucumber genome reveals ecological adaptation and Cuvierian tubules defense mechanism.</title>
        <authorList>
            <person name="Chen T."/>
        </authorList>
    </citation>
    <scope>NUCLEOTIDE SEQUENCE</scope>
    <source>
        <strain evidence="10">Nanhai2018</strain>
        <tissue evidence="10">Muscle</tissue>
    </source>
</reference>
<evidence type="ECO:0000256" key="3">
    <source>
        <dbReference type="ARBA" id="ARBA00022679"/>
    </source>
</evidence>
<dbReference type="Proteomes" id="UP001152320">
    <property type="component" value="Chromosome 2"/>
</dbReference>
<evidence type="ECO:0000313" key="11">
    <source>
        <dbReference type="Proteomes" id="UP001152320"/>
    </source>
</evidence>
<evidence type="ECO:0000256" key="7">
    <source>
        <dbReference type="ARBA" id="ARBA00023034"/>
    </source>
</evidence>
<comment type="similarity">
    <text evidence="2">Belongs to the galactose-3-O-sulfotransferase family.</text>
</comment>
<proteinExistence type="inferred from homology"/>
<evidence type="ECO:0000256" key="4">
    <source>
        <dbReference type="ARBA" id="ARBA00022692"/>
    </source>
</evidence>
<evidence type="ECO:0000313" key="10">
    <source>
        <dbReference type="EMBL" id="KAJ8046616.1"/>
    </source>
</evidence>
<comment type="subcellular location">
    <subcellularLocation>
        <location evidence="1">Golgi apparatus membrane</location>
        <topology evidence="1">Single-pass type II membrane protein</topology>
    </subcellularLocation>
</comment>
<dbReference type="PANTHER" id="PTHR14647:SF87">
    <property type="entry name" value="PUTATIVE-RELATED"/>
    <property type="match status" value="1"/>
</dbReference>
<comment type="caution">
    <text evidence="10">The sequence shown here is derived from an EMBL/GenBank/DDBJ whole genome shotgun (WGS) entry which is preliminary data.</text>
</comment>
<evidence type="ECO:0000256" key="9">
    <source>
        <dbReference type="ARBA" id="ARBA00023180"/>
    </source>
</evidence>
<dbReference type="AlphaFoldDB" id="A0A9Q1CJT8"/>
<dbReference type="EMBL" id="JAIZAY010000002">
    <property type="protein sequence ID" value="KAJ8046616.1"/>
    <property type="molecule type" value="Genomic_DNA"/>
</dbReference>
<gene>
    <name evidence="10" type="ORF">HOLleu_05356</name>
</gene>
<keyword evidence="6" id="KW-1133">Transmembrane helix</keyword>
<dbReference type="GO" id="GO:0000139">
    <property type="term" value="C:Golgi membrane"/>
    <property type="evidence" value="ECO:0007669"/>
    <property type="project" value="UniProtKB-SubCell"/>
</dbReference>
<dbReference type="Pfam" id="PF06990">
    <property type="entry name" value="Gal-3-0_sulfotr"/>
    <property type="match status" value="1"/>
</dbReference>
<dbReference type="GO" id="GO:0001733">
    <property type="term" value="F:galactosylceramide sulfotransferase activity"/>
    <property type="evidence" value="ECO:0007669"/>
    <property type="project" value="InterPro"/>
</dbReference>
<keyword evidence="11" id="KW-1185">Reference proteome</keyword>
<evidence type="ECO:0000256" key="5">
    <source>
        <dbReference type="ARBA" id="ARBA00022968"/>
    </source>
</evidence>
<dbReference type="GO" id="GO:0009247">
    <property type="term" value="P:glycolipid biosynthetic process"/>
    <property type="evidence" value="ECO:0007669"/>
    <property type="project" value="InterPro"/>
</dbReference>
<keyword evidence="7" id="KW-0333">Golgi apparatus</keyword>
<keyword evidence="9" id="KW-0325">Glycoprotein</keyword>
<dbReference type="InterPro" id="IPR027417">
    <property type="entry name" value="P-loop_NTPase"/>
</dbReference>
<keyword evidence="8" id="KW-0472">Membrane</keyword>
<dbReference type="OrthoDB" id="514299at2759"/>
<dbReference type="InterPro" id="IPR009729">
    <property type="entry name" value="Gal-3-0_sulfotransfrase"/>
</dbReference>
<dbReference type="SUPFAM" id="SSF52540">
    <property type="entry name" value="P-loop containing nucleoside triphosphate hydrolases"/>
    <property type="match status" value="1"/>
</dbReference>
<evidence type="ECO:0000256" key="1">
    <source>
        <dbReference type="ARBA" id="ARBA00004323"/>
    </source>
</evidence>
<evidence type="ECO:0000256" key="6">
    <source>
        <dbReference type="ARBA" id="ARBA00022989"/>
    </source>
</evidence>
<keyword evidence="3" id="KW-0808">Transferase</keyword>
<keyword evidence="4" id="KW-0812">Transmembrane</keyword>
<accession>A0A9Q1CJT8</accession>
<sequence length="446" mass="52652">MVFSEGELPSCRKTFSALVVFCVLLMVTFLNPPHWSIPEVARETLQPSPLEKYHDESLTFDLQHILRAKEGNISTFYNFSTSFHTRRDSQVYHMRITPTTVPPLKETDQTLPLVNFRKCKPVSRIVFLKTHKTASTTTASIFERYGYYRNLTFAIGRTHILSYTYKFSHLNLMKFPGMEGKPFDILCNHARYNRKEMDLVVPDATYVTILRRPEKQIDSAFGYFEMYRGMKLGMETNPLKAFMKEPRKYYKEHKYHMWQESRNGMLFDLGFDHKYDDDEAKILQKINELDAEFDLVMIAEYFDESLLLLKKLLCWEFEDILYLSSGVRSLSHRYELDEDLIKRLREWSHGDSLLYNHFNTTFWKKVADYGPTFEADLKHFRQLNRAVFQDCIAENQMNKKDRREDKFMLKNKSERCAAILRADVPYTGLIRKSMVARFSPKPSSVT</sequence>
<evidence type="ECO:0000256" key="2">
    <source>
        <dbReference type="ARBA" id="ARBA00008124"/>
    </source>
</evidence>
<dbReference type="Gene3D" id="3.40.50.300">
    <property type="entry name" value="P-loop containing nucleotide triphosphate hydrolases"/>
    <property type="match status" value="1"/>
</dbReference>
<dbReference type="PANTHER" id="PTHR14647">
    <property type="entry name" value="GALACTOSE-3-O-SULFOTRANSFERASE"/>
    <property type="match status" value="1"/>
</dbReference>
<name>A0A9Q1CJT8_HOLLE</name>
<protein>
    <submittedName>
        <fullName evidence="10">Galactosylceramide sulfotransferase</fullName>
    </submittedName>
</protein>
<keyword evidence="5" id="KW-0735">Signal-anchor</keyword>